<feature type="region of interest" description="Disordered" evidence="1">
    <location>
        <begin position="479"/>
        <end position="498"/>
    </location>
</feature>
<protein>
    <submittedName>
        <fullName evidence="2">Uncharacterized protein</fullName>
    </submittedName>
</protein>
<feature type="region of interest" description="Disordered" evidence="1">
    <location>
        <begin position="715"/>
        <end position="749"/>
    </location>
</feature>
<dbReference type="Proteomes" id="UP000193067">
    <property type="component" value="Unassembled WGS sequence"/>
</dbReference>
<sequence>MRFPRLSHLFHRRAKSEPELSRLASAPTAAPTTRRSSDTQLATSLGRSNPTSALSDVFTAYVPPAPLAFTTFHSHQDRHGRDASLESPFYVQPSGPTSPSRSIVSVLKHRICDLEDALKTERESYEAALQANEGLVHDVAVLQSEVLDLRRELFSLLADSDATPQAPRASHSGDALQFQALAAENAALAAECERLRRFVEILRVTESDAQPVLASAYTSILDGDEPEAALVAAIKRTIISQPDSVWRELLEPVTGVRTQDEYLAQVRCTLDARAHSRDWRKKAAFWKRAAREDGRHRETITPSASALSETVDVLPPARQQKVEEMRQALREGKLPLRVSRLRQSVPEIINLRINAPAATGDTNVPGASVPDPLAISPTALSGLDIQALAVHETSCDNDSVADPLTTCLPASSSSMVLPSASSSATVHSNLPPLASETFRASHSIKSVSSRGSSRSFPAKQASPPSLAALSLTTRSLRESIPASASASTQDSAKSRRRRAKIIAVPVTSASVPDERGLAASTTKSTSRWSFFGPSRSVISAVASIARDIAMRAGDTRNSGEVVQDAICDVAPTASGSGMSDPASDTSVETTVADQPPKTPSRPPASSLPKALLDFNSSPEDDLVLVLHSDFSGSSYRATPSVPPPSPTPGANRSPSSAHTTPEKRSRLPVRMPGLKAIKRFSASIHISRPVLVETTNAATFGFPVVPSVVGGGKEVGGGLQPRGRAPSVLERPGLAGASPPRPSKIPMGRKLQRFALGA</sequence>
<reference evidence="2 3" key="1">
    <citation type="journal article" date="2015" name="Biotechnol. Biofuels">
        <title>Enhanced degradation of softwood versus hardwood by the white-rot fungus Pycnoporus coccineus.</title>
        <authorList>
            <person name="Couturier M."/>
            <person name="Navarro D."/>
            <person name="Chevret D."/>
            <person name="Henrissat B."/>
            <person name="Piumi F."/>
            <person name="Ruiz-Duenas F.J."/>
            <person name="Martinez A.T."/>
            <person name="Grigoriev I.V."/>
            <person name="Riley R."/>
            <person name="Lipzen A."/>
            <person name="Berrin J.G."/>
            <person name="Master E.R."/>
            <person name="Rosso M.N."/>
        </authorList>
    </citation>
    <scope>NUCLEOTIDE SEQUENCE [LARGE SCALE GENOMIC DNA]</scope>
    <source>
        <strain evidence="2 3">BRFM310</strain>
    </source>
</reference>
<feature type="region of interest" description="Disordered" evidence="1">
    <location>
        <begin position="1"/>
        <end position="48"/>
    </location>
</feature>
<dbReference type="STRING" id="1353009.A0A1Y2IL22"/>
<dbReference type="OrthoDB" id="2798624at2759"/>
<dbReference type="AlphaFoldDB" id="A0A1Y2IL22"/>
<feature type="region of interest" description="Disordered" evidence="1">
    <location>
        <begin position="572"/>
        <end position="612"/>
    </location>
</feature>
<proteinExistence type="predicted"/>
<evidence type="ECO:0000313" key="3">
    <source>
        <dbReference type="Proteomes" id="UP000193067"/>
    </source>
</evidence>
<evidence type="ECO:0000313" key="2">
    <source>
        <dbReference type="EMBL" id="OSD00632.1"/>
    </source>
</evidence>
<feature type="compositionally biased region" description="Polar residues" evidence="1">
    <location>
        <begin position="573"/>
        <end position="592"/>
    </location>
</feature>
<feature type="compositionally biased region" description="Polar residues" evidence="1">
    <location>
        <begin position="650"/>
        <end position="659"/>
    </location>
</feature>
<name>A0A1Y2IL22_TRAC3</name>
<feature type="region of interest" description="Disordered" evidence="1">
    <location>
        <begin position="634"/>
        <end position="667"/>
    </location>
</feature>
<evidence type="ECO:0000256" key="1">
    <source>
        <dbReference type="SAM" id="MobiDB-lite"/>
    </source>
</evidence>
<feature type="compositionally biased region" description="Polar residues" evidence="1">
    <location>
        <begin position="38"/>
        <end position="48"/>
    </location>
</feature>
<keyword evidence="3" id="KW-1185">Reference proteome</keyword>
<feature type="compositionally biased region" description="Low complexity" evidence="1">
    <location>
        <begin position="21"/>
        <end position="34"/>
    </location>
</feature>
<dbReference type="EMBL" id="KZ084117">
    <property type="protein sequence ID" value="OSD00632.1"/>
    <property type="molecule type" value="Genomic_DNA"/>
</dbReference>
<accession>A0A1Y2IL22</accession>
<organism evidence="2 3">
    <name type="scientific">Trametes coccinea (strain BRFM310)</name>
    <name type="common">Pycnoporus coccineus</name>
    <dbReference type="NCBI Taxonomy" id="1353009"/>
    <lineage>
        <taxon>Eukaryota</taxon>
        <taxon>Fungi</taxon>
        <taxon>Dikarya</taxon>
        <taxon>Basidiomycota</taxon>
        <taxon>Agaricomycotina</taxon>
        <taxon>Agaricomycetes</taxon>
        <taxon>Polyporales</taxon>
        <taxon>Polyporaceae</taxon>
        <taxon>Trametes</taxon>
    </lineage>
</organism>
<gene>
    <name evidence="2" type="ORF">PYCCODRAFT_1426438</name>
</gene>